<proteinExistence type="predicted"/>
<organism evidence="2 3">
    <name type="scientific">Paludifilum halophilum</name>
    <dbReference type="NCBI Taxonomy" id="1642702"/>
    <lineage>
        <taxon>Bacteria</taxon>
        <taxon>Bacillati</taxon>
        <taxon>Bacillota</taxon>
        <taxon>Bacilli</taxon>
        <taxon>Bacillales</taxon>
        <taxon>Thermoactinomycetaceae</taxon>
        <taxon>Paludifilum</taxon>
    </lineage>
</organism>
<dbReference type="AlphaFoldDB" id="A0A235BC29"/>
<reference evidence="2 3" key="1">
    <citation type="submission" date="2017-07" db="EMBL/GenBank/DDBJ databases">
        <title>The genome sequence of Paludifilum halophilum highlights mechanisms for microbial adaptation to high salt environemnts.</title>
        <authorList>
            <person name="Belbahri L."/>
        </authorList>
    </citation>
    <scope>NUCLEOTIDE SEQUENCE [LARGE SCALE GENOMIC DNA]</scope>
    <source>
        <strain evidence="2 3">DSM 102817</strain>
    </source>
</reference>
<evidence type="ECO:0000313" key="2">
    <source>
        <dbReference type="EMBL" id="OYD09762.1"/>
    </source>
</evidence>
<feature type="transmembrane region" description="Helical" evidence="1">
    <location>
        <begin position="6"/>
        <end position="30"/>
    </location>
</feature>
<accession>A0A235BC29</accession>
<dbReference type="Proteomes" id="UP000215459">
    <property type="component" value="Unassembled WGS sequence"/>
</dbReference>
<comment type="caution">
    <text evidence="2">The sequence shown here is derived from an EMBL/GenBank/DDBJ whole genome shotgun (WGS) entry which is preliminary data.</text>
</comment>
<keyword evidence="1" id="KW-1133">Transmembrane helix</keyword>
<keyword evidence="3" id="KW-1185">Reference proteome</keyword>
<sequence length="225" mass="26138">MGGDSMGWVIGLSLLAAVLLLFPFTSLWIHVAYRRSGEDDQLTLRFLWLWGLIRFRYRVPMEDISRKGLNVREKMDTNARDKGKTLRDRINWAAVKRARKQWAFLRENIVYLTGVIRRFLSRIVCERFTWYTEIGTGDAAETGVVTGLVWGIKSSFIGVAGSHIRWDRSPDIDVEPRFNEKLLHTDLDCIIRFRIGYAILAVIRLFTRMRRKGSEGKWQNTLSKA</sequence>
<gene>
    <name evidence="2" type="ORF">CHM34_01850</name>
</gene>
<dbReference type="OrthoDB" id="1683589at2"/>
<keyword evidence="1" id="KW-0812">Transmembrane</keyword>
<dbReference type="InterPro" id="IPR021338">
    <property type="entry name" value="DUF2953"/>
</dbReference>
<dbReference type="EMBL" id="NOWF01000001">
    <property type="protein sequence ID" value="OYD09762.1"/>
    <property type="molecule type" value="Genomic_DNA"/>
</dbReference>
<keyword evidence="1" id="KW-0472">Membrane</keyword>
<dbReference type="Pfam" id="PF11167">
    <property type="entry name" value="DUF2953"/>
    <property type="match status" value="1"/>
</dbReference>
<evidence type="ECO:0008006" key="4">
    <source>
        <dbReference type="Google" id="ProtNLM"/>
    </source>
</evidence>
<evidence type="ECO:0000313" key="3">
    <source>
        <dbReference type="Proteomes" id="UP000215459"/>
    </source>
</evidence>
<name>A0A235BC29_9BACL</name>
<evidence type="ECO:0000256" key="1">
    <source>
        <dbReference type="SAM" id="Phobius"/>
    </source>
</evidence>
<protein>
    <recommendedName>
        <fullName evidence="4">DUF2953 domain-containing protein</fullName>
    </recommendedName>
</protein>